<reference evidence="1 2" key="1">
    <citation type="journal article" date="2022" name="Plant J.">
        <title>Chromosome-level genome of Camellia lanceoleosa provides a valuable resource for understanding genome evolution and self-incompatibility.</title>
        <authorList>
            <person name="Gong W."/>
            <person name="Xiao S."/>
            <person name="Wang L."/>
            <person name="Liao Z."/>
            <person name="Chang Y."/>
            <person name="Mo W."/>
            <person name="Hu G."/>
            <person name="Li W."/>
            <person name="Zhao G."/>
            <person name="Zhu H."/>
            <person name="Hu X."/>
            <person name="Ji K."/>
            <person name="Xiang X."/>
            <person name="Song Q."/>
            <person name="Yuan D."/>
            <person name="Jin S."/>
            <person name="Zhang L."/>
        </authorList>
    </citation>
    <scope>NUCLEOTIDE SEQUENCE [LARGE SCALE GENOMIC DNA]</scope>
    <source>
        <strain evidence="1">SQ_2022a</strain>
    </source>
</reference>
<gene>
    <name evidence="1" type="ORF">LOK49_LG14G01383</name>
</gene>
<accession>A0ACC0FHP8</accession>
<protein>
    <submittedName>
        <fullName evidence="1">Uncharacterized protein</fullName>
    </submittedName>
</protein>
<evidence type="ECO:0000313" key="2">
    <source>
        <dbReference type="Proteomes" id="UP001060215"/>
    </source>
</evidence>
<keyword evidence="2" id="KW-1185">Reference proteome</keyword>
<name>A0ACC0FHP8_9ERIC</name>
<sequence>MVMLCFVLDLRSLSPPLLGDLKQSLLQLANLYAVSAQIGERPRSDHLSDRIGLCYVRKNRISCSNEVKVAYTPRGNFSLRNFHHAVNNLPTDAFLPEFNDSGVLSCCNMKLTSVLSNEFLYSCGGHEKDIARKVILISSCVVENLDSVMKDTLMDAADNCVSVEFLLLEQQSSHLGDLSENISNFVKQISDLENCSFHAYLPDAQVLCGLVKRWLQELKDDMDEPLQTCRCHGIPLDDAFGQQTKRSSCPVTGNDLETFSLIENSVKVGEHTILFLPSFQNCVKLQHVSLPVDLNVIERTNLGSLSEGVILGTSFFVTPSAFHESDDIDKSELNTQLFQGLCSALHSLDQGLVCSSKCNIETMKESLFHCYYILLPSEKGPMLLRMEVRDYNPFLHERGFHQKLNLLVKESLQFRSVCPNLKEVNYEPNSTQCDSSEEAKPSKPKADVIVIEEEIPQLDLTMGENRSSTCITEEWEQLIISEAPNIYSPTCISKPKLDQLVLSPQDGSRQQLDEKTSRILERLEVPRELKRKTPPAKSSITATAFAPTKAPLIPFQPVHGTDQGTTSSRPMKPNFPRLKRKQR</sequence>
<dbReference type="Proteomes" id="UP001060215">
    <property type="component" value="Chromosome 15"/>
</dbReference>
<proteinExistence type="predicted"/>
<dbReference type="EMBL" id="CM045772">
    <property type="protein sequence ID" value="KAI7986931.1"/>
    <property type="molecule type" value="Genomic_DNA"/>
</dbReference>
<organism evidence="1 2">
    <name type="scientific">Camellia lanceoleosa</name>
    <dbReference type="NCBI Taxonomy" id="1840588"/>
    <lineage>
        <taxon>Eukaryota</taxon>
        <taxon>Viridiplantae</taxon>
        <taxon>Streptophyta</taxon>
        <taxon>Embryophyta</taxon>
        <taxon>Tracheophyta</taxon>
        <taxon>Spermatophyta</taxon>
        <taxon>Magnoliopsida</taxon>
        <taxon>eudicotyledons</taxon>
        <taxon>Gunneridae</taxon>
        <taxon>Pentapetalae</taxon>
        <taxon>asterids</taxon>
        <taxon>Ericales</taxon>
        <taxon>Theaceae</taxon>
        <taxon>Camellia</taxon>
    </lineage>
</organism>
<evidence type="ECO:0000313" key="1">
    <source>
        <dbReference type="EMBL" id="KAI7986931.1"/>
    </source>
</evidence>
<comment type="caution">
    <text evidence="1">The sequence shown here is derived from an EMBL/GenBank/DDBJ whole genome shotgun (WGS) entry which is preliminary data.</text>
</comment>